<dbReference type="PANTHER" id="PTHR38479">
    <property type="entry name" value="LMO0824 PROTEIN"/>
    <property type="match status" value="1"/>
</dbReference>
<evidence type="ECO:0000256" key="1">
    <source>
        <dbReference type="SAM" id="MobiDB-lite"/>
    </source>
</evidence>
<feature type="region of interest" description="Disordered" evidence="1">
    <location>
        <begin position="338"/>
        <end position="357"/>
    </location>
</feature>
<dbReference type="Proteomes" id="UP000323856">
    <property type="component" value="Unassembled WGS sequence"/>
</dbReference>
<comment type="caution">
    <text evidence="2">The sequence shown here is derived from an EMBL/GenBank/DDBJ whole genome shotgun (WGS) entry which is preliminary data.</text>
</comment>
<proteinExistence type="predicted"/>
<dbReference type="Pfam" id="PF06224">
    <property type="entry name" value="AlkZ-like"/>
    <property type="match status" value="1"/>
</dbReference>
<reference evidence="2 3" key="1">
    <citation type="submission" date="2019-07" db="EMBL/GenBank/DDBJ databases">
        <title>Analysis of the biochemical properties, biological activity and biotechnological potential of siderophores and biosurfactants produced by Antarctic psychrotolerant bacteria.</title>
        <authorList>
            <person name="Styczynski M."/>
            <person name="Krucon T."/>
            <person name="Decewicz P."/>
            <person name="Dziewit L."/>
        </authorList>
    </citation>
    <scope>NUCLEOTIDE SEQUENCE [LARGE SCALE GENOMIC DNA]</scope>
    <source>
        <strain evidence="2 3">ANT_H27</strain>
    </source>
</reference>
<dbReference type="GO" id="GO:0003677">
    <property type="term" value="F:DNA binding"/>
    <property type="evidence" value="ECO:0007669"/>
    <property type="project" value="UniProtKB-KW"/>
</dbReference>
<keyword evidence="2" id="KW-0238">DNA-binding</keyword>
<dbReference type="OrthoDB" id="9148135at2"/>
<dbReference type="AlphaFoldDB" id="A0A5B0EGM5"/>
<dbReference type="EMBL" id="VOBL01000005">
    <property type="protein sequence ID" value="KAA0977828.1"/>
    <property type="molecule type" value="Genomic_DNA"/>
</dbReference>
<name>A0A5B0EGM5_9MICC</name>
<sequence length="392" mass="40725">MAPKELQLTAAQRRTVARLRLAAQGLLPGIPPGTSNAPATTPGHVLEALGMMQAQDLSQGCWAVGVRLKGSGLSDIHAALANGSIIRCWGARGTLMLVSPQLHGTLLSVTAPRMNATMATTRAQENITEDEIGTLAQVARERCAGAGATRAQLLASFAASGSSIAGQRGYHLIVAVSLRGVIVQGPMEPGSATRQLFLDAAEWIPDAGQPTDAAAALVLLVQRYFESHGPATIADCAWWLGVPLTPVRAAVRELGQGLGSTELGGVTYHYAPAHAERWAKPPGARSVLALPGFDEFLLGYRDRSATLPAEHAQAVTPGKNGIFLRTVVASGQTIGTWRPVGTGTGKGTSGSSTSATGAAHPAGFVPFEPGLGPVRARQITARLQSQLEFGKH</sequence>
<organism evidence="2 3">
    <name type="scientific">Paeniglutamicibacter gangotriensis</name>
    <dbReference type="NCBI Taxonomy" id="254787"/>
    <lineage>
        <taxon>Bacteria</taxon>
        <taxon>Bacillati</taxon>
        <taxon>Actinomycetota</taxon>
        <taxon>Actinomycetes</taxon>
        <taxon>Micrococcales</taxon>
        <taxon>Micrococcaceae</taxon>
        <taxon>Paeniglutamicibacter</taxon>
    </lineage>
</organism>
<dbReference type="RefSeq" id="WP_149619035.1">
    <property type="nucleotide sequence ID" value="NZ_VOBL01000005.1"/>
</dbReference>
<dbReference type="InterPro" id="IPR009351">
    <property type="entry name" value="AlkZ-like"/>
</dbReference>
<evidence type="ECO:0000313" key="2">
    <source>
        <dbReference type="EMBL" id="KAA0977828.1"/>
    </source>
</evidence>
<dbReference type="PANTHER" id="PTHR38479:SF2">
    <property type="entry name" value="WINGED HELIX DNA-BINDING DOMAIN-CONTAINING PROTEIN"/>
    <property type="match status" value="1"/>
</dbReference>
<gene>
    <name evidence="2" type="ORF">FQ154_06090</name>
</gene>
<evidence type="ECO:0000313" key="3">
    <source>
        <dbReference type="Proteomes" id="UP000323856"/>
    </source>
</evidence>
<protein>
    <submittedName>
        <fullName evidence="2">Winged helix DNA-binding domain-containing protein</fullName>
    </submittedName>
</protein>
<accession>A0A5B0EGM5</accession>